<dbReference type="SUPFAM" id="SSF46785">
    <property type="entry name" value="Winged helix' DNA-binding domain"/>
    <property type="match status" value="1"/>
</dbReference>
<name>A0ABN0V353_9ACTN</name>
<reference evidence="1 2" key="1">
    <citation type="journal article" date="2019" name="Int. J. Syst. Evol. Microbiol.">
        <title>The Global Catalogue of Microorganisms (GCM) 10K type strain sequencing project: providing services to taxonomists for standard genome sequencing and annotation.</title>
        <authorList>
            <consortium name="The Broad Institute Genomics Platform"/>
            <consortium name="The Broad Institute Genome Sequencing Center for Infectious Disease"/>
            <person name="Wu L."/>
            <person name="Ma J."/>
        </authorList>
    </citation>
    <scope>NUCLEOTIDE SEQUENCE [LARGE SCALE GENOMIC DNA]</scope>
    <source>
        <strain evidence="1 2">JCM 10425</strain>
    </source>
</reference>
<comment type="caution">
    <text evidence="1">The sequence shown here is derived from an EMBL/GenBank/DDBJ whole genome shotgun (WGS) entry which is preliminary data.</text>
</comment>
<gene>
    <name evidence="1" type="ORF">GCM10009539_70480</name>
</gene>
<organism evidence="1 2">
    <name type="scientific">Cryptosporangium japonicum</name>
    <dbReference type="NCBI Taxonomy" id="80872"/>
    <lineage>
        <taxon>Bacteria</taxon>
        <taxon>Bacillati</taxon>
        <taxon>Actinomycetota</taxon>
        <taxon>Actinomycetes</taxon>
        <taxon>Cryptosporangiales</taxon>
        <taxon>Cryptosporangiaceae</taxon>
        <taxon>Cryptosporangium</taxon>
    </lineage>
</organism>
<dbReference type="InterPro" id="IPR036388">
    <property type="entry name" value="WH-like_DNA-bd_sf"/>
</dbReference>
<accession>A0ABN0V353</accession>
<evidence type="ECO:0000313" key="2">
    <source>
        <dbReference type="Proteomes" id="UP001500967"/>
    </source>
</evidence>
<dbReference type="Gene3D" id="1.10.10.10">
    <property type="entry name" value="Winged helix-like DNA-binding domain superfamily/Winged helix DNA-binding domain"/>
    <property type="match status" value="1"/>
</dbReference>
<dbReference type="Proteomes" id="UP001500967">
    <property type="component" value="Unassembled WGS sequence"/>
</dbReference>
<dbReference type="RefSeq" id="WP_344653281.1">
    <property type="nucleotide sequence ID" value="NZ_BAAAGX010000032.1"/>
</dbReference>
<dbReference type="InterPro" id="IPR036390">
    <property type="entry name" value="WH_DNA-bd_sf"/>
</dbReference>
<evidence type="ECO:0000313" key="1">
    <source>
        <dbReference type="EMBL" id="GAA0272957.1"/>
    </source>
</evidence>
<protein>
    <submittedName>
        <fullName evidence="1">MarR family winged helix-turn-helix transcriptional regulator</fullName>
    </submittedName>
</protein>
<sequence>MERPIGYWVKNLDNVLEGSLDRTLASRGVGRRHWQTLNLLAEAPRTVAEATAELAPFLGPGEMLAVLAELERLGWVAGDPYTLTADGTAALESLRTEVTQVRQRATEGLSEDDYRTTVATLRRMAENLA</sequence>
<keyword evidence="2" id="KW-1185">Reference proteome</keyword>
<proteinExistence type="predicted"/>
<dbReference type="EMBL" id="BAAAGX010000032">
    <property type="protein sequence ID" value="GAA0272957.1"/>
    <property type="molecule type" value="Genomic_DNA"/>
</dbReference>